<dbReference type="Pfam" id="PF06574">
    <property type="entry name" value="FAD_syn"/>
    <property type="match status" value="1"/>
</dbReference>
<evidence type="ECO:0000256" key="12">
    <source>
        <dbReference type="ARBA" id="ARBA00047880"/>
    </source>
</evidence>
<dbReference type="InterPro" id="IPR002606">
    <property type="entry name" value="Riboflavin_kinase_bac"/>
</dbReference>
<feature type="domain" description="Riboflavin kinase" evidence="15">
    <location>
        <begin position="181"/>
        <end position="305"/>
    </location>
</feature>
<comment type="catalytic activity">
    <reaction evidence="12 14">
        <text>riboflavin + ATP = FMN + ADP + H(+)</text>
        <dbReference type="Rhea" id="RHEA:14357"/>
        <dbReference type="ChEBI" id="CHEBI:15378"/>
        <dbReference type="ChEBI" id="CHEBI:30616"/>
        <dbReference type="ChEBI" id="CHEBI:57986"/>
        <dbReference type="ChEBI" id="CHEBI:58210"/>
        <dbReference type="ChEBI" id="CHEBI:456216"/>
        <dbReference type="EC" id="2.7.1.26"/>
    </reaction>
</comment>
<evidence type="ECO:0000256" key="13">
    <source>
        <dbReference type="ARBA" id="ARBA00049494"/>
    </source>
</evidence>
<evidence type="ECO:0000256" key="10">
    <source>
        <dbReference type="ARBA" id="ARBA00022840"/>
    </source>
</evidence>
<dbReference type="SUPFAM" id="SSF82114">
    <property type="entry name" value="Riboflavin kinase-like"/>
    <property type="match status" value="1"/>
</dbReference>
<dbReference type="InterPro" id="IPR014729">
    <property type="entry name" value="Rossmann-like_a/b/a_fold"/>
</dbReference>
<evidence type="ECO:0000256" key="11">
    <source>
        <dbReference type="ARBA" id="ARBA00023268"/>
    </source>
</evidence>
<dbReference type="PANTHER" id="PTHR22749:SF6">
    <property type="entry name" value="RIBOFLAVIN KINASE"/>
    <property type="match status" value="1"/>
</dbReference>
<comment type="pathway">
    <text evidence="1 14">Cofactor biosynthesis; FAD biosynthesis; FAD from FMN: step 1/1.</text>
</comment>
<evidence type="ECO:0000256" key="5">
    <source>
        <dbReference type="ARBA" id="ARBA00022679"/>
    </source>
</evidence>
<dbReference type="Pfam" id="PF01687">
    <property type="entry name" value="Flavokinase"/>
    <property type="match status" value="1"/>
</dbReference>
<dbReference type="InterPro" id="IPR023468">
    <property type="entry name" value="Riboflavin_kinase"/>
</dbReference>
<dbReference type="RefSeq" id="WP_285955639.1">
    <property type="nucleotide sequence ID" value="NZ_JASUZV010000003.1"/>
</dbReference>
<dbReference type="NCBIfam" id="NF004158">
    <property type="entry name" value="PRK05627.1-1"/>
    <property type="match status" value="1"/>
</dbReference>
<dbReference type="Gene3D" id="3.40.50.620">
    <property type="entry name" value="HUPs"/>
    <property type="match status" value="1"/>
</dbReference>
<evidence type="ECO:0000256" key="1">
    <source>
        <dbReference type="ARBA" id="ARBA00004726"/>
    </source>
</evidence>
<dbReference type="PANTHER" id="PTHR22749">
    <property type="entry name" value="RIBOFLAVIN KINASE/FMN ADENYLYLTRANSFERASE"/>
    <property type="match status" value="1"/>
</dbReference>
<dbReference type="InterPro" id="IPR015865">
    <property type="entry name" value="Riboflavin_kinase_bac/euk"/>
</dbReference>
<keyword evidence="4 14" id="KW-0288">FMN</keyword>
<comment type="caution">
    <text evidence="16">The sequence shown here is derived from an EMBL/GenBank/DDBJ whole genome shotgun (WGS) entry which is preliminary data.</text>
</comment>
<evidence type="ECO:0000256" key="9">
    <source>
        <dbReference type="ARBA" id="ARBA00022827"/>
    </source>
</evidence>
<evidence type="ECO:0000256" key="2">
    <source>
        <dbReference type="ARBA" id="ARBA00005201"/>
    </source>
</evidence>
<keyword evidence="8 14" id="KW-0418">Kinase</keyword>
<evidence type="ECO:0000256" key="8">
    <source>
        <dbReference type="ARBA" id="ARBA00022777"/>
    </source>
</evidence>
<reference evidence="16 17" key="1">
    <citation type="submission" date="2023-06" db="EMBL/GenBank/DDBJ databases">
        <title>A potential novel species of Streptococcus isolated from human milk sample.</title>
        <authorList>
            <person name="Nguyen H.V."/>
            <person name="Trinh A.T.V."/>
            <person name="Hoang A.T.L."/>
            <person name="Bui L.N.H."/>
            <person name="Tran Q.T.L."/>
            <person name="Trinh T."/>
        </authorList>
    </citation>
    <scope>NUCLEOTIDE SEQUENCE [LARGE SCALE GENOMIC DNA]</scope>
    <source>
        <strain evidence="16 17">VTCC 12812</strain>
    </source>
</reference>
<evidence type="ECO:0000256" key="6">
    <source>
        <dbReference type="ARBA" id="ARBA00022695"/>
    </source>
</evidence>
<dbReference type="EC" id="2.7.7.2" evidence="14"/>
<evidence type="ECO:0000256" key="14">
    <source>
        <dbReference type="PIRNR" id="PIRNR004491"/>
    </source>
</evidence>
<dbReference type="GO" id="GO:0003919">
    <property type="term" value="F:FMN adenylyltransferase activity"/>
    <property type="evidence" value="ECO:0007669"/>
    <property type="project" value="UniProtKB-EC"/>
</dbReference>
<evidence type="ECO:0000256" key="3">
    <source>
        <dbReference type="ARBA" id="ARBA00022630"/>
    </source>
</evidence>
<dbReference type="NCBIfam" id="TIGR00083">
    <property type="entry name" value="ribF"/>
    <property type="match status" value="1"/>
</dbReference>
<proteinExistence type="inferred from homology"/>
<keyword evidence="6 14" id="KW-0548">Nucleotidyltransferase</keyword>
<comment type="pathway">
    <text evidence="2 14">Cofactor biosynthesis; FMN biosynthesis; FMN from riboflavin (ATP route): step 1/1.</text>
</comment>
<comment type="catalytic activity">
    <reaction evidence="13 14">
        <text>FMN + ATP + H(+) = FAD + diphosphate</text>
        <dbReference type="Rhea" id="RHEA:17237"/>
        <dbReference type="ChEBI" id="CHEBI:15378"/>
        <dbReference type="ChEBI" id="CHEBI:30616"/>
        <dbReference type="ChEBI" id="CHEBI:33019"/>
        <dbReference type="ChEBI" id="CHEBI:57692"/>
        <dbReference type="ChEBI" id="CHEBI:58210"/>
        <dbReference type="EC" id="2.7.7.2"/>
    </reaction>
</comment>
<dbReference type="EMBL" id="JASUZV010000003">
    <property type="protein sequence ID" value="MDL5043115.1"/>
    <property type="molecule type" value="Genomic_DNA"/>
</dbReference>
<keyword evidence="11" id="KW-0511">Multifunctional enzyme</keyword>
<dbReference type="InterPro" id="IPR004821">
    <property type="entry name" value="Cyt_trans-like"/>
</dbReference>
<evidence type="ECO:0000313" key="17">
    <source>
        <dbReference type="Proteomes" id="UP001529255"/>
    </source>
</evidence>
<dbReference type="SUPFAM" id="SSF52374">
    <property type="entry name" value="Nucleotidylyl transferase"/>
    <property type="match status" value="1"/>
</dbReference>
<dbReference type="NCBIfam" id="NF004162">
    <property type="entry name" value="PRK05627.1-5"/>
    <property type="match status" value="1"/>
</dbReference>
<organism evidence="16 17">
    <name type="scientific">Streptococcus raffinosi</name>
    <dbReference type="NCBI Taxonomy" id="3053355"/>
    <lineage>
        <taxon>Bacteria</taxon>
        <taxon>Bacillati</taxon>
        <taxon>Bacillota</taxon>
        <taxon>Bacilli</taxon>
        <taxon>Lactobacillales</taxon>
        <taxon>Streptococcaceae</taxon>
        <taxon>Streptococcus</taxon>
    </lineage>
</organism>
<dbReference type="PIRSF" id="PIRSF004491">
    <property type="entry name" value="FAD_Synth"/>
    <property type="match status" value="1"/>
</dbReference>
<keyword evidence="17" id="KW-1185">Reference proteome</keyword>
<dbReference type="InterPro" id="IPR015864">
    <property type="entry name" value="FAD_synthase"/>
</dbReference>
<keyword evidence="7 14" id="KW-0547">Nucleotide-binding</keyword>
<keyword evidence="3 14" id="KW-0285">Flavoprotein</keyword>
<dbReference type="SMART" id="SM00904">
    <property type="entry name" value="Flavokinase"/>
    <property type="match status" value="1"/>
</dbReference>
<dbReference type="NCBIfam" id="TIGR00125">
    <property type="entry name" value="cyt_tran_rel"/>
    <property type="match status" value="1"/>
</dbReference>
<keyword evidence="9 14" id="KW-0274">FAD</keyword>
<keyword evidence="5 14" id="KW-0808">Transferase</keyword>
<sequence length="306" mass="35084">MKVTSINDYKDIHQEKGTVLVLGYFDALHRGHKVLFDKARQIADEKQLEVAVLTFNESPQLTFQRYTDDLLLHITAPQRRCDLFEAYGTDQLYLTDFNSDFARTSSDDFIARYIKRLKAQEIVVGFDYKFGHHRTDADYLARNFSGRVHVIEEQQSDGEKISSTRVRQLIREGKVKEANDLLGHEFSTRGIVVHGDARGRTIGFPTANLAPIDRTFLPADGVYVADVVIDGKRYRSMTSLGKNVTFGGTELRLEANIFDFEGDIYGKTIEVFWLEYIRDMVKFNSIDELCEQLNTDKKIAENFKKA</sequence>
<protein>
    <recommendedName>
        <fullName evidence="14">Riboflavin biosynthesis protein</fullName>
    </recommendedName>
    <domain>
        <recommendedName>
            <fullName evidence="14">Riboflavin kinase</fullName>
            <ecNumber evidence="14">2.7.1.26</ecNumber>
        </recommendedName>
        <alternativeName>
            <fullName evidence="14">Flavokinase</fullName>
        </alternativeName>
    </domain>
    <domain>
        <recommendedName>
            <fullName evidence="14">FMN adenylyltransferase</fullName>
            <ecNumber evidence="14">2.7.7.2</ecNumber>
        </recommendedName>
        <alternativeName>
            <fullName evidence="14">FAD pyrophosphorylase</fullName>
        </alternativeName>
        <alternativeName>
            <fullName evidence="14">FAD synthase</fullName>
        </alternativeName>
    </domain>
</protein>
<comment type="similarity">
    <text evidence="14">Belongs to the ribF family.</text>
</comment>
<dbReference type="Gene3D" id="2.40.30.30">
    <property type="entry name" value="Riboflavin kinase-like"/>
    <property type="match status" value="1"/>
</dbReference>
<gene>
    <name evidence="16" type="ORF">QRD39_03185</name>
</gene>
<dbReference type="Proteomes" id="UP001529255">
    <property type="component" value="Unassembled WGS sequence"/>
</dbReference>
<accession>A0ABT7LR37</accession>
<dbReference type="CDD" id="cd02064">
    <property type="entry name" value="FAD_synthetase_N"/>
    <property type="match status" value="1"/>
</dbReference>
<evidence type="ECO:0000256" key="4">
    <source>
        <dbReference type="ARBA" id="ARBA00022643"/>
    </source>
</evidence>
<evidence type="ECO:0000259" key="15">
    <source>
        <dbReference type="SMART" id="SM00904"/>
    </source>
</evidence>
<keyword evidence="10 14" id="KW-0067">ATP-binding</keyword>
<evidence type="ECO:0000313" key="16">
    <source>
        <dbReference type="EMBL" id="MDL5043115.1"/>
    </source>
</evidence>
<evidence type="ECO:0000256" key="7">
    <source>
        <dbReference type="ARBA" id="ARBA00022741"/>
    </source>
</evidence>
<dbReference type="EC" id="2.7.1.26" evidence="14"/>
<dbReference type="GO" id="GO:0008531">
    <property type="term" value="F:riboflavin kinase activity"/>
    <property type="evidence" value="ECO:0007669"/>
    <property type="project" value="UniProtKB-EC"/>
</dbReference>
<name>A0ABT7LR37_9STRE</name>
<dbReference type="InterPro" id="IPR023465">
    <property type="entry name" value="Riboflavin_kinase_dom_sf"/>
</dbReference>